<feature type="repeat" description="WD" evidence="5">
    <location>
        <begin position="267"/>
        <end position="297"/>
    </location>
</feature>
<dbReference type="STRING" id="46731.A0A3M6UAM2"/>
<organism evidence="6 7">
    <name type="scientific">Pocillopora damicornis</name>
    <name type="common">Cauliflower coral</name>
    <name type="synonym">Millepora damicornis</name>
    <dbReference type="NCBI Taxonomy" id="46731"/>
    <lineage>
        <taxon>Eukaryota</taxon>
        <taxon>Metazoa</taxon>
        <taxon>Cnidaria</taxon>
        <taxon>Anthozoa</taxon>
        <taxon>Hexacorallia</taxon>
        <taxon>Scleractinia</taxon>
        <taxon>Astrocoeniina</taxon>
        <taxon>Pocilloporidae</taxon>
        <taxon>Pocillopora</taxon>
    </lineage>
</organism>
<evidence type="ECO:0000313" key="7">
    <source>
        <dbReference type="Proteomes" id="UP000275408"/>
    </source>
</evidence>
<reference evidence="6 7" key="1">
    <citation type="journal article" date="2018" name="Sci. Rep.">
        <title>Comparative analysis of the Pocillopora damicornis genome highlights role of immune system in coral evolution.</title>
        <authorList>
            <person name="Cunning R."/>
            <person name="Bay R.A."/>
            <person name="Gillette P."/>
            <person name="Baker A.C."/>
            <person name="Traylor-Knowles N."/>
        </authorList>
    </citation>
    <scope>NUCLEOTIDE SEQUENCE [LARGE SCALE GENOMIC DNA]</scope>
    <source>
        <strain evidence="6">RSMAS</strain>
        <tissue evidence="6">Whole animal</tissue>
    </source>
</reference>
<dbReference type="GO" id="GO:0071013">
    <property type="term" value="C:catalytic step 2 spliceosome"/>
    <property type="evidence" value="ECO:0007669"/>
    <property type="project" value="TreeGrafter"/>
</dbReference>
<protein>
    <submittedName>
        <fullName evidence="6">Uncharacterized protein</fullName>
    </submittedName>
</protein>
<dbReference type="SUPFAM" id="SSF50978">
    <property type="entry name" value="WD40 repeat-like"/>
    <property type="match status" value="1"/>
</dbReference>
<dbReference type="Gene3D" id="2.130.10.10">
    <property type="entry name" value="YVTN repeat-like/Quinoprotein amine dehydrogenase"/>
    <property type="match status" value="1"/>
</dbReference>
<dbReference type="PROSITE" id="PS50294">
    <property type="entry name" value="WD_REPEATS_REGION"/>
    <property type="match status" value="4"/>
</dbReference>
<keyword evidence="2" id="KW-0507">mRNA processing</keyword>
<dbReference type="GO" id="GO:0003723">
    <property type="term" value="F:RNA binding"/>
    <property type="evidence" value="ECO:0007669"/>
    <property type="project" value="TreeGrafter"/>
</dbReference>
<keyword evidence="3" id="KW-0677">Repeat</keyword>
<dbReference type="SMART" id="SM00320">
    <property type="entry name" value="WD40"/>
    <property type="match status" value="5"/>
</dbReference>
<dbReference type="Pfam" id="PF00400">
    <property type="entry name" value="WD40"/>
    <property type="match status" value="5"/>
</dbReference>
<dbReference type="InterPro" id="IPR015943">
    <property type="entry name" value="WD40/YVTN_repeat-like_dom_sf"/>
</dbReference>
<dbReference type="InterPro" id="IPR036322">
    <property type="entry name" value="WD40_repeat_dom_sf"/>
</dbReference>
<feature type="repeat" description="WD" evidence="5">
    <location>
        <begin position="171"/>
        <end position="205"/>
    </location>
</feature>
<comment type="caution">
    <text evidence="6">The sequence shown here is derived from an EMBL/GenBank/DDBJ whole genome shotgun (WGS) entry which is preliminary data.</text>
</comment>
<feature type="repeat" description="WD" evidence="5">
    <location>
        <begin position="99"/>
        <end position="121"/>
    </location>
</feature>
<name>A0A3M6UAM2_POCDA</name>
<proteinExistence type="predicted"/>
<gene>
    <name evidence="6" type="ORF">pdam_00017148</name>
</gene>
<feature type="repeat" description="WD" evidence="5">
    <location>
        <begin position="206"/>
        <end position="240"/>
    </location>
</feature>
<dbReference type="InterPro" id="IPR052234">
    <property type="entry name" value="U5_snRNP_Component"/>
</dbReference>
<dbReference type="AlphaFoldDB" id="A0A3M6UAM2"/>
<dbReference type="InterPro" id="IPR001680">
    <property type="entry name" value="WD40_rpt"/>
</dbReference>
<dbReference type="PROSITE" id="PS00678">
    <property type="entry name" value="WD_REPEATS_1"/>
    <property type="match status" value="3"/>
</dbReference>
<dbReference type="GO" id="GO:0006397">
    <property type="term" value="P:mRNA processing"/>
    <property type="evidence" value="ECO:0007669"/>
    <property type="project" value="UniProtKB-KW"/>
</dbReference>
<evidence type="ECO:0000313" key="6">
    <source>
        <dbReference type="EMBL" id="RMX50651.1"/>
    </source>
</evidence>
<dbReference type="InterPro" id="IPR020472">
    <property type="entry name" value="WD40_PAC1"/>
</dbReference>
<dbReference type="Proteomes" id="UP000275408">
    <property type="component" value="Unassembled WGS sequence"/>
</dbReference>
<dbReference type="GO" id="GO:0008380">
    <property type="term" value="P:RNA splicing"/>
    <property type="evidence" value="ECO:0007669"/>
    <property type="project" value="UniProtKB-KW"/>
</dbReference>
<evidence type="ECO:0000256" key="5">
    <source>
        <dbReference type="PROSITE-ProRule" id="PRU00221"/>
    </source>
</evidence>
<keyword evidence="1 5" id="KW-0853">WD repeat</keyword>
<evidence type="ECO:0000256" key="1">
    <source>
        <dbReference type="ARBA" id="ARBA00022574"/>
    </source>
</evidence>
<keyword evidence="4" id="KW-0508">mRNA splicing</keyword>
<feature type="repeat" description="WD" evidence="5">
    <location>
        <begin position="298"/>
        <end position="333"/>
    </location>
</feature>
<keyword evidence="7" id="KW-1185">Reference proteome</keyword>
<dbReference type="CDD" id="cd00200">
    <property type="entry name" value="WD40"/>
    <property type="match status" value="1"/>
</dbReference>
<evidence type="ECO:0000256" key="3">
    <source>
        <dbReference type="ARBA" id="ARBA00022737"/>
    </source>
</evidence>
<dbReference type="InterPro" id="IPR019775">
    <property type="entry name" value="WD40_repeat_CS"/>
</dbReference>
<evidence type="ECO:0000256" key="4">
    <source>
        <dbReference type="ARBA" id="ARBA00023187"/>
    </source>
</evidence>
<dbReference type="PROSITE" id="PS50082">
    <property type="entry name" value="WD_REPEATS_2"/>
    <property type="match status" value="6"/>
</dbReference>
<feature type="repeat" description="WD" evidence="5">
    <location>
        <begin position="122"/>
        <end position="164"/>
    </location>
</feature>
<dbReference type="OrthoDB" id="1068471at2759"/>
<dbReference type="PANTHER" id="PTHR44006:SF1">
    <property type="entry name" value="U5 SMALL NUCLEAR RIBONUCLEOPROTEIN 40 KDA PROTEIN"/>
    <property type="match status" value="1"/>
</dbReference>
<accession>A0A3M6UAM2</accession>
<dbReference type="PANTHER" id="PTHR44006">
    <property type="entry name" value="U5 SMALL NUCLEAR RIBONUCLEOPROTEIN 40 KDA PROTEIN"/>
    <property type="match status" value="1"/>
</dbReference>
<sequence length="333" mass="37623">MLISLSPQFFPIGKVFEMATKRKFAGENSGALVPVKKPKQNQLALQDQGGAIQSVWVNIFPVCVLLWRHNCLHLVPQLYINLLLKLLYFFNFFVFNSTMFTASTDKTLGIWDYETGARIKKLKGHSSFINSCYPSRRGPQYVVSGADDCTVKLWDTRKRGCAQTFQNIYQVTAVSFNDTSDQILSGGIDNEIKVWDLRKNDVLYKMSGHTDTVTGLSLSPDGSFILSNAMDNTVRMWDIRPFAPLERCLKVFTGAQHNFEKNLIKCSWSPDGLMISSGSADRFVYVWDTNSRRILYKLPGHDGSVNDVDFHPNELILMSCGSDKKIYLGELQA</sequence>
<evidence type="ECO:0000256" key="2">
    <source>
        <dbReference type="ARBA" id="ARBA00022664"/>
    </source>
</evidence>
<dbReference type="EMBL" id="RCHS01001928">
    <property type="protein sequence ID" value="RMX50651.1"/>
    <property type="molecule type" value="Genomic_DNA"/>
</dbReference>
<dbReference type="PRINTS" id="PR00320">
    <property type="entry name" value="GPROTEINBRPT"/>
</dbReference>